<comment type="caution">
    <text evidence="19">The sequence shown here is derived from an EMBL/GenBank/DDBJ whole genome shotgun (WGS) entry which is preliminary data.</text>
</comment>
<dbReference type="RefSeq" id="WP_167016038.1">
    <property type="nucleotide sequence ID" value="NZ_VWXF01000006.1"/>
</dbReference>
<dbReference type="SUPFAM" id="SSF52540">
    <property type="entry name" value="P-loop containing nucleoside triphosphate hydrolases"/>
    <property type="match status" value="1"/>
</dbReference>
<evidence type="ECO:0000256" key="13">
    <source>
        <dbReference type="ARBA" id="ARBA00053015"/>
    </source>
</evidence>
<evidence type="ECO:0000256" key="6">
    <source>
        <dbReference type="ARBA" id="ARBA00022692"/>
    </source>
</evidence>
<evidence type="ECO:0000256" key="12">
    <source>
        <dbReference type="ARBA" id="ARBA00023137"/>
    </source>
</evidence>
<name>A0ABX0RCE9_9GAMM</name>
<reference evidence="19 20" key="1">
    <citation type="journal article" date="2019" name="bioRxiv">
        <title>Bacteria contribute to plant secondary compound degradation in a generalist herbivore system.</title>
        <authorList>
            <person name="Francoeur C.B."/>
            <person name="Khadempour L."/>
            <person name="Moreira-Soto R.D."/>
            <person name="Gotting K."/>
            <person name="Book A.J."/>
            <person name="Pinto-Tomas A.A."/>
            <person name="Keefover-Ring K."/>
            <person name="Currie C.R."/>
        </authorList>
    </citation>
    <scope>NUCLEOTIDE SEQUENCE [LARGE SCALE GENOMIC DNA]</scope>
    <source>
        <strain evidence="19">Acro-835</strain>
    </source>
</reference>
<dbReference type="InterPro" id="IPR050445">
    <property type="entry name" value="Bact_polysacc_biosynth/exp"/>
</dbReference>
<sequence length="732" mass="81227">MSDKHDAILASAENNANNLDLGKLYGAILDDRWIVIISVVIMMMVGTVYTLFATPIYSSDAMVAVEKNAGQSLLNNLSEYIPTVQPKSDGEMKLLQSKLVLFKTINELNLDIEHQESFFPVFGKGWARLTNKPANTIDITNLQVPDKLLGTWLQFKAVSANSFTLSYDGKELVSGVVGKPVTMNGTTITVYSMHAAPGTEYTVRKLPIRDAYDRLVNRLDVSDAGMDTGMLEMKLKGEDPAKDRDILDSIASNYVLQNVERKSQEAANSLEFLKQQLPMIRNQLDTSEDKLNQYRQKSDSVDLNMEIHSVLETMVNLDNSLNELTFKEAEISKLYTPEHPTYRALLEKRKVLETEKQNLLKRISELPQTQQQIVGLTRNVDSEQEIFMQLLRKQQELGVDKASTVGDVRVIDYATSEVAPTFPKLGLVVTLAGIFGAAAAIAYIVMKTLIRRGIAGSRELEEQGITVYANVPLAMEAPRLPVLSRFRIADKKEKLSRRREVLALTSPDSLTVESLRSLRTSLHFAMLEAKNNILMITGAVPMVGKSFISANLASVIGLTGQRILLIDGDMRRGSLHETFGFSSRVGLSNVLGGKKTIQEVIQVTQIPSLHVITRGQAIPNPAEMLTGKTFNNMLAWASENYDLVIVDTPPVLSVTDACIIGQIAGSSLVVARFELNTVKEVALSIQRLEQTGVNVKGCILNAIVRRAASYYSYNYNYDALNTYEYKMELNQD</sequence>
<dbReference type="Proteomes" id="UP001515683">
    <property type="component" value="Unassembled WGS sequence"/>
</dbReference>
<organism evidence="19 20">
    <name type="scientific">Candidatus Pantoea multigeneris</name>
    <dbReference type="NCBI Taxonomy" id="2608357"/>
    <lineage>
        <taxon>Bacteria</taxon>
        <taxon>Pseudomonadati</taxon>
        <taxon>Pseudomonadota</taxon>
        <taxon>Gammaproteobacteria</taxon>
        <taxon>Enterobacterales</taxon>
        <taxon>Erwiniaceae</taxon>
        <taxon>Pantoea</taxon>
    </lineage>
</organism>
<evidence type="ECO:0000256" key="4">
    <source>
        <dbReference type="ARBA" id="ARBA00022519"/>
    </source>
</evidence>
<dbReference type="PANTHER" id="PTHR32309">
    <property type="entry name" value="TYROSINE-PROTEIN KINASE"/>
    <property type="match status" value="1"/>
</dbReference>
<proteinExistence type="inferred from homology"/>
<keyword evidence="12" id="KW-0829">Tyrosine-protein kinase</keyword>
<evidence type="ECO:0000256" key="15">
    <source>
        <dbReference type="SAM" id="Phobius"/>
    </source>
</evidence>
<dbReference type="CDD" id="cd05387">
    <property type="entry name" value="BY-kinase"/>
    <property type="match status" value="1"/>
</dbReference>
<evidence type="ECO:0000259" key="17">
    <source>
        <dbReference type="Pfam" id="PF13614"/>
    </source>
</evidence>
<accession>A0ABX0RCE9</accession>
<evidence type="ECO:0000256" key="2">
    <source>
        <dbReference type="ARBA" id="ARBA00008883"/>
    </source>
</evidence>
<comment type="subcellular location">
    <subcellularLocation>
        <location evidence="1">Cell inner membrane</location>
        <topology evidence="1">Multi-pass membrane protein</topology>
    </subcellularLocation>
</comment>
<keyword evidence="3" id="KW-1003">Cell membrane</keyword>
<feature type="transmembrane region" description="Helical" evidence="15">
    <location>
        <begin position="33"/>
        <end position="52"/>
    </location>
</feature>
<keyword evidence="8" id="KW-0418">Kinase</keyword>
<dbReference type="NCBIfam" id="TIGR01007">
    <property type="entry name" value="eps_fam"/>
    <property type="match status" value="1"/>
</dbReference>
<dbReference type="Pfam" id="PF13807">
    <property type="entry name" value="GNVR"/>
    <property type="match status" value="1"/>
</dbReference>
<keyword evidence="9" id="KW-0067">ATP-binding</keyword>
<keyword evidence="4" id="KW-0997">Cell inner membrane</keyword>
<evidence type="ECO:0000256" key="14">
    <source>
        <dbReference type="SAM" id="Coils"/>
    </source>
</evidence>
<dbReference type="Pfam" id="PF02706">
    <property type="entry name" value="Wzz"/>
    <property type="match status" value="1"/>
</dbReference>
<dbReference type="InterPro" id="IPR003856">
    <property type="entry name" value="LPS_length_determ_N"/>
</dbReference>
<comment type="catalytic activity">
    <reaction evidence="13">
        <text>L-tyrosyl-[protein] + ATP = O-phospho-L-tyrosyl-[protein] + ADP + H(+)</text>
        <dbReference type="Rhea" id="RHEA:10596"/>
        <dbReference type="Rhea" id="RHEA-COMP:10136"/>
        <dbReference type="Rhea" id="RHEA-COMP:20101"/>
        <dbReference type="ChEBI" id="CHEBI:15378"/>
        <dbReference type="ChEBI" id="CHEBI:30616"/>
        <dbReference type="ChEBI" id="CHEBI:46858"/>
        <dbReference type="ChEBI" id="CHEBI:61978"/>
        <dbReference type="ChEBI" id="CHEBI:456216"/>
    </reaction>
</comment>
<evidence type="ECO:0000259" key="16">
    <source>
        <dbReference type="Pfam" id="PF02706"/>
    </source>
</evidence>
<evidence type="ECO:0000259" key="18">
    <source>
        <dbReference type="Pfam" id="PF13807"/>
    </source>
</evidence>
<evidence type="ECO:0000256" key="9">
    <source>
        <dbReference type="ARBA" id="ARBA00022840"/>
    </source>
</evidence>
<dbReference type="InterPro" id="IPR005702">
    <property type="entry name" value="Wzc-like_C"/>
</dbReference>
<feature type="transmembrane region" description="Helical" evidence="15">
    <location>
        <begin position="425"/>
        <end position="445"/>
    </location>
</feature>
<evidence type="ECO:0000256" key="1">
    <source>
        <dbReference type="ARBA" id="ARBA00004429"/>
    </source>
</evidence>
<dbReference type="Pfam" id="PF23607">
    <property type="entry name" value="WZC_N"/>
    <property type="match status" value="1"/>
</dbReference>
<keyword evidence="6 15" id="KW-0812">Transmembrane</keyword>
<feature type="domain" description="Tyrosine-protein kinase G-rich" evidence="18">
    <location>
        <begin position="368"/>
        <end position="448"/>
    </location>
</feature>
<dbReference type="InterPro" id="IPR032807">
    <property type="entry name" value="GNVR"/>
</dbReference>
<evidence type="ECO:0000256" key="7">
    <source>
        <dbReference type="ARBA" id="ARBA00022741"/>
    </source>
</evidence>
<evidence type="ECO:0000313" key="20">
    <source>
        <dbReference type="Proteomes" id="UP001515683"/>
    </source>
</evidence>
<keyword evidence="11 15" id="KW-0472">Membrane</keyword>
<keyword evidence="14" id="KW-0175">Coiled coil</keyword>
<dbReference type="Pfam" id="PF13614">
    <property type="entry name" value="AAA_31"/>
    <property type="match status" value="1"/>
</dbReference>
<keyword evidence="10 15" id="KW-1133">Transmembrane helix</keyword>
<evidence type="ECO:0000256" key="10">
    <source>
        <dbReference type="ARBA" id="ARBA00022989"/>
    </source>
</evidence>
<evidence type="ECO:0000256" key="5">
    <source>
        <dbReference type="ARBA" id="ARBA00022679"/>
    </source>
</evidence>
<keyword evidence="5 19" id="KW-0808">Transferase</keyword>
<dbReference type="EC" id="2.7.10.2" evidence="19"/>
<dbReference type="PANTHER" id="PTHR32309:SF32">
    <property type="entry name" value="TYROSINE-PROTEIN KINASE ETK-RELATED"/>
    <property type="match status" value="1"/>
</dbReference>
<comment type="similarity">
    <text evidence="2">Belongs to the etk/wzc family.</text>
</comment>
<keyword evidence="20" id="KW-1185">Reference proteome</keyword>
<dbReference type="InterPro" id="IPR025669">
    <property type="entry name" value="AAA_dom"/>
</dbReference>
<evidence type="ECO:0000256" key="8">
    <source>
        <dbReference type="ARBA" id="ARBA00022777"/>
    </source>
</evidence>
<protein>
    <submittedName>
        <fullName evidence="19">Polysaccharide biosynthesis tyrosine autokinase</fullName>
        <ecNumber evidence="19">2.7.10.2</ecNumber>
    </submittedName>
</protein>
<dbReference type="EMBL" id="VWXF01000006">
    <property type="protein sequence ID" value="NIF23025.1"/>
    <property type="molecule type" value="Genomic_DNA"/>
</dbReference>
<evidence type="ECO:0000256" key="11">
    <source>
        <dbReference type="ARBA" id="ARBA00023136"/>
    </source>
</evidence>
<feature type="domain" description="Polysaccharide chain length determinant N-terminal" evidence="16">
    <location>
        <begin position="17"/>
        <end position="108"/>
    </location>
</feature>
<dbReference type="Gene3D" id="3.40.50.300">
    <property type="entry name" value="P-loop containing nucleotide triphosphate hydrolases"/>
    <property type="match status" value="1"/>
</dbReference>
<gene>
    <name evidence="19" type="ORF">F3J40_15650</name>
</gene>
<evidence type="ECO:0000256" key="3">
    <source>
        <dbReference type="ARBA" id="ARBA00022475"/>
    </source>
</evidence>
<dbReference type="InterPro" id="IPR027417">
    <property type="entry name" value="P-loop_NTPase"/>
</dbReference>
<keyword evidence="7" id="KW-0547">Nucleotide-binding</keyword>
<feature type="coiled-coil region" evidence="14">
    <location>
        <begin position="256"/>
        <end position="297"/>
    </location>
</feature>
<dbReference type="GO" id="GO:0004715">
    <property type="term" value="F:non-membrane spanning protein tyrosine kinase activity"/>
    <property type="evidence" value="ECO:0007669"/>
    <property type="project" value="UniProtKB-EC"/>
</dbReference>
<feature type="domain" description="AAA" evidence="17">
    <location>
        <begin position="543"/>
        <end position="660"/>
    </location>
</feature>
<evidence type="ECO:0000313" key="19">
    <source>
        <dbReference type="EMBL" id="NIF23025.1"/>
    </source>
</evidence>